<gene>
    <name evidence="3" type="ORF">FA14DRAFT_132103</name>
</gene>
<keyword evidence="4" id="KW-1185">Reference proteome</keyword>
<dbReference type="RefSeq" id="XP_025354789.1">
    <property type="nucleotide sequence ID" value="XM_025496943.1"/>
</dbReference>
<reference evidence="3 4" key="1">
    <citation type="journal article" date="2018" name="Mol. Biol. Evol.">
        <title>Broad Genomic Sampling Reveals a Smut Pathogenic Ancestry of the Fungal Clade Ustilaginomycotina.</title>
        <authorList>
            <person name="Kijpornyongpan T."/>
            <person name="Mondo S.J."/>
            <person name="Barry K."/>
            <person name="Sandor L."/>
            <person name="Lee J."/>
            <person name="Lipzen A."/>
            <person name="Pangilinan J."/>
            <person name="LaButti K."/>
            <person name="Hainaut M."/>
            <person name="Henrissat B."/>
            <person name="Grigoriev I.V."/>
            <person name="Spatafora J.W."/>
            <person name="Aime M.C."/>
        </authorList>
    </citation>
    <scope>NUCLEOTIDE SEQUENCE [LARGE SCALE GENOMIC DNA]</scope>
    <source>
        <strain evidence="3 4">MCA 3882</strain>
    </source>
</reference>
<dbReference type="AlphaFoldDB" id="A0A316VA86"/>
<feature type="chain" id="PRO_5016434848" description="Deoxyribonuclease NucA/NucB domain-containing protein" evidence="1">
    <location>
        <begin position="21"/>
        <end position="210"/>
    </location>
</feature>
<evidence type="ECO:0000313" key="4">
    <source>
        <dbReference type="Proteomes" id="UP000245771"/>
    </source>
</evidence>
<feature type="domain" description="Deoxyribonuclease NucA/NucB" evidence="2">
    <location>
        <begin position="39"/>
        <end position="131"/>
    </location>
</feature>
<sequence length="210" mass="22696">MVTIRSFTLLALAFASSSLAATVTFDCTKVPNICANDFYAINCVGKPTQLNRDSDDATAHRAANACRSPNRCSGNDDSSNSCDEYPYASSQQGGKGAVTRCVPAHENSVQGGVISSFYSRNSVENGDAYNVAFSNTNGIQYTNSCSNTGNEVIRRSGSAPFYTPRRFITSEGHELLMFESREEPGSLDGVIGQDTYLAHEDRFVKIVRAL</sequence>
<dbReference type="STRING" id="1280837.A0A316VA86"/>
<proteinExistence type="predicted"/>
<evidence type="ECO:0000313" key="3">
    <source>
        <dbReference type="EMBL" id="PWN34487.1"/>
    </source>
</evidence>
<name>A0A316VA86_9BASI</name>
<dbReference type="OrthoDB" id="3259102at2759"/>
<evidence type="ECO:0000259" key="2">
    <source>
        <dbReference type="Pfam" id="PF14040"/>
    </source>
</evidence>
<organism evidence="3 4">
    <name type="scientific">Meira miltonrushii</name>
    <dbReference type="NCBI Taxonomy" id="1280837"/>
    <lineage>
        <taxon>Eukaryota</taxon>
        <taxon>Fungi</taxon>
        <taxon>Dikarya</taxon>
        <taxon>Basidiomycota</taxon>
        <taxon>Ustilaginomycotina</taxon>
        <taxon>Exobasidiomycetes</taxon>
        <taxon>Exobasidiales</taxon>
        <taxon>Brachybasidiaceae</taxon>
        <taxon>Meira</taxon>
    </lineage>
</organism>
<protein>
    <recommendedName>
        <fullName evidence="2">Deoxyribonuclease NucA/NucB domain-containing protein</fullName>
    </recommendedName>
</protein>
<evidence type="ECO:0000256" key="1">
    <source>
        <dbReference type="SAM" id="SignalP"/>
    </source>
</evidence>
<dbReference type="Pfam" id="PF14040">
    <property type="entry name" value="DNase_NucA_NucB"/>
    <property type="match status" value="1"/>
</dbReference>
<dbReference type="EMBL" id="KZ819603">
    <property type="protein sequence ID" value="PWN34487.1"/>
    <property type="molecule type" value="Genomic_DNA"/>
</dbReference>
<keyword evidence="1" id="KW-0732">Signal</keyword>
<dbReference type="GeneID" id="37018724"/>
<feature type="signal peptide" evidence="1">
    <location>
        <begin position="1"/>
        <end position="20"/>
    </location>
</feature>
<dbReference type="Proteomes" id="UP000245771">
    <property type="component" value="Unassembled WGS sequence"/>
</dbReference>
<dbReference type="InParanoid" id="A0A316VA86"/>
<dbReference type="InterPro" id="IPR029476">
    <property type="entry name" value="DNase_NucA_NucB"/>
</dbReference>
<accession>A0A316VA86</accession>